<proteinExistence type="predicted"/>
<evidence type="ECO:0000313" key="2">
    <source>
        <dbReference type="EMBL" id="UYM05246.1"/>
    </source>
</evidence>
<gene>
    <name evidence="2" type="ORF">L0C25_22470</name>
</gene>
<dbReference type="AlphaFoldDB" id="A0AA46YL76"/>
<dbReference type="Proteomes" id="UP001164390">
    <property type="component" value="Chromosome"/>
</dbReference>
<sequence length="172" mass="17956">MKRLTTIVCGGLLATAVLTGCGDDSGDGGGGGDTDGASGGDYCGQVEEMKGRFDDFASGDYTLTDMSDTVDLIGDIKDAAPEDVSSQWSSLHSAMGDFAAGMEDLGVAPDEPMDTALKEAMQKDKAKAQEFMKTMSGMQNLESDTKAIEKQVKEECDIDLSEDEAAPEDGGN</sequence>
<protein>
    <submittedName>
        <fullName evidence="2">Uncharacterized protein</fullName>
    </submittedName>
</protein>
<dbReference type="EMBL" id="CP094970">
    <property type="protein sequence ID" value="UYM05246.1"/>
    <property type="molecule type" value="Genomic_DNA"/>
</dbReference>
<evidence type="ECO:0000256" key="1">
    <source>
        <dbReference type="SAM" id="MobiDB-lite"/>
    </source>
</evidence>
<dbReference type="RefSeq" id="WP_271634045.1">
    <property type="nucleotide sequence ID" value="NZ_CP094970.1"/>
</dbReference>
<feature type="compositionally biased region" description="Acidic residues" evidence="1">
    <location>
        <begin position="156"/>
        <end position="172"/>
    </location>
</feature>
<feature type="compositionally biased region" description="Basic and acidic residues" evidence="1">
    <location>
        <begin position="143"/>
        <end position="155"/>
    </location>
</feature>
<accession>A0AA46YL76</accession>
<feature type="region of interest" description="Disordered" evidence="1">
    <location>
        <begin position="136"/>
        <end position="172"/>
    </location>
</feature>
<dbReference type="PROSITE" id="PS51257">
    <property type="entry name" value="PROKAR_LIPOPROTEIN"/>
    <property type="match status" value="1"/>
</dbReference>
<name>A0AA46YL76_9ACTN</name>
<reference evidence="2" key="1">
    <citation type="submission" date="2022-01" db="EMBL/GenBank/DDBJ databases">
        <title>Nocardioidaceae gen. sp. A5X3R13.</title>
        <authorList>
            <person name="Lopez Marin M.A."/>
            <person name="Uhlik O."/>
        </authorList>
    </citation>
    <scope>NUCLEOTIDE SEQUENCE</scope>
    <source>
        <strain evidence="2">A5X3R13</strain>
    </source>
</reference>
<keyword evidence="3" id="KW-1185">Reference proteome</keyword>
<dbReference type="KEGG" id="sgrg:L0C25_22470"/>
<evidence type="ECO:0000313" key="3">
    <source>
        <dbReference type="Proteomes" id="UP001164390"/>
    </source>
</evidence>
<organism evidence="2 3">
    <name type="scientific">Solicola gregarius</name>
    <dbReference type="NCBI Taxonomy" id="2908642"/>
    <lineage>
        <taxon>Bacteria</taxon>
        <taxon>Bacillati</taxon>
        <taxon>Actinomycetota</taxon>
        <taxon>Actinomycetes</taxon>
        <taxon>Propionibacteriales</taxon>
        <taxon>Nocardioidaceae</taxon>
        <taxon>Solicola</taxon>
    </lineage>
</organism>